<dbReference type="NCBIfam" id="TIGR00191">
    <property type="entry name" value="thrB"/>
    <property type="match status" value="1"/>
</dbReference>
<protein>
    <recommendedName>
        <fullName evidence="4 12">Homoserine kinase</fullName>
        <shortName evidence="12">HK</shortName>
        <shortName evidence="12">HSK</shortName>
        <ecNumber evidence="3 12">2.7.1.39</ecNumber>
    </recommendedName>
</protein>
<dbReference type="InterPro" id="IPR006204">
    <property type="entry name" value="GHMP_kinase_N_dom"/>
</dbReference>
<evidence type="ECO:0000256" key="3">
    <source>
        <dbReference type="ARBA" id="ARBA00012078"/>
    </source>
</evidence>
<dbReference type="UniPathway" id="UPA00050">
    <property type="reaction ID" value="UER00064"/>
</dbReference>
<feature type="binding site" evidence="12">
    <location>
        <begin position="83"/>
        <end position="93"/>
    </location>
    <ligand>
        <name>ATP</name>
        <dbReference type="ChEBI" id="CHEBI:30616"/>
    </ligand>
</feature>
<dbReference type="OrthoDB" id="9769912at2"/>
<evidence type="ECO:0000259" key="14">
    <source>
        <dbReference type="Pfam" id="PF08544"/>
    </source>
</evidence>
<dbReference type="PRINTS" id="PR00958">
    <property type="entry name" value="HOMSERKINASE"/>
</dbReference>
<keyword evidence="6 12" id="KW-0808">Transferase</keyword>
<dbReference type="InterPro" id="IPR020568">
    <property type="entry name" value="Ribosomal_Su5_D2-typ_SF"/>
</dbReference>
<evidence type="ECO:0000313" key="16">
    <source>
        <dbReference type="Proteomes" id="UP000256379"/>
    </source>
</evidence>
<dbReference type="InterPro" id="IPR036554">
    <property type="entry name" value="GHMP_kinase_C_sf"/>
</dbReference>
<dbReference type="GO" id="GO:0004413">
    <property type="term" value="F:homoserine kinase activity"/>
    <property type="evidence" value="ECO:0007669"/>
    <property type="project" value="UniProtKB-UniRule"/>
</dbReference>
<evidence type="ECO:0000256" key="9">
    <source>
        <dbReference type="ARBA" id="ARBA00022777"/>
    </source>
</evidence>
<dbReference type="SUPFAM" id="SSF54211">
    <property type="entry name" value="Ribosomal protein S5 domain 2-like"/>
    <property type="match status" value="1"/>
</dbReference>
<evidence type="ECO:0000256" key="7">
    <source>
        <dbReference type="ARBA" id="ARBA00022697"/>
    </source>
</evidence>
<evidence type="ECO:0000256" key="12">
    <source>
        <dbReference type="HAMAP-Rule" id="MF_00384"/>
    </source>
</evidence>
<comment type="subcellular location">
    <subcellularLocation>
        <location evidence="12">Cytoplasm</location>
    </subcellularLocation>
</comment>
<sequence length="299" mass="33429">MIFSVPATSANLGPGFDCLGLSLSFRNFFSIVESHKQSIVVYGEGTNNPRFVQDNTFVRIFMQTYKKLGGNAEFSFTFHNNIPVSRGMGSSSAIIVGAIFSAYKMAKKIPNKQQILDLAFHYEKHPDNIVPATFGGFNASFIKTHCGDKKSMIMHIRQRMPQNVRSVMVIPNHAMATKKTRTILPKAYSMQDCVYNLSRASVLSLAFSMQKWDLLRESSMDKMHQNARMDTYPILFQVQKTALSNGALMSTLSGSGSSIFSLCYSDDASILSKKMSERFPKFRVLSLDFDNDGVKLEKG</sequence>
<dbReference type="SUPFAM" id="SSF55060">
    <property type="entry name" value="GHMP Kinase, C-terminal domain"/>
    <property type="match status" value="1"/>
</dbReference>
<dbReference type="GO" id="GO:0009088">
    <property type="term" value="P:threonine biosynthetic process"/>
    <property type="evidence" value="ECO:0007669"/>
    <property type="project" value="UniProtKB-UniRule"/>
</dbReference>
<dbReference type="Gene3D" id="3.30.230.10">
    <property type="match status" value="1"/>
</dbReference>
<evidence type="ECO:0000256" key="8">
    <source>
        <dbReference type="ARBA" id="ARBA00022741"/>
    </source>
</evidence>
<comment type="similarity">
    <text evidence="2 12">Belongs to the GHMP kinase family. Homoserine kinase subfamily.</text>
</comment>
<keyword evidence="5 12" id="KW-0028">Amino-acid biosynthesis</keyword>
<keyword evidence="9 12" id="KW-0418">Kinase</keyword>
<keyword evidence="16" id="KW-1185">Reference proteome</keyword>
<dbReference type="GO" id="GO:0005737">
    <property type="term" value="C:cytoplasm"/>
    <property type="evidence" value="ECO:0007669"/>
    <property type="project" value="UniProtKB-SubCell"/>
</dbReference>
<dbReference type="EMBL" id="NXLQ01000013">
    <property type="protein sequence ID" value="RDU65314.1"/>
    <property type="molecule type" value="Genomic_DNA"/>
</dbReference>
<comment type="function">
    <text evidence="12">Catalyzes the ATP-dependent phosphorylation of L-homoserine to L-homoserine phosphate.</text>
</comment>
<keyword evidence="7 12" id="KW-0791">Threonine biosynthesis</keyword>
<reference evidence="15 16" key="1">
    <citation type="submission" date="2018-04" db="EMBL/GenBank/DDBJ databases">
        <title>Novel Campyloabacter and Helicobacter Species and Strains.</title>
        <authorList>
            <person name="Mannion A.J."/>
            <person name="Shen Z."/>
            <person name="Fox J.G."/>
        </authorList>
    </citation>
    <scope>NUCLEOTIDE SEQUENCE [LARGE SCALE GENOMIC DNA]</scope>
    <source>
        <strain evidence="15 16">MIT 17-337</strain>
    </source>
</reference>
<evidence type="ECO:0000256" key="11">
    <source>
        <dbReference type="ARBA" id="ARBA00049375"/>
    </source>
</evidence>
<dbReference type="GO" id="GO:0005524">
    <property type="term" value="F:ATP binding"/>
    <property type="evidence" value="ECO:0007669"/>
    <property type="project" value="UniProtKB-UniRule"/>
</dbReference>
<evidence type="ECO:0000256" key="1">
    <source>
        <dbReference type="ARBA" id="ARBA00005015"/>
    </source>
</evidence>
<evidence type="ECO:0000256" key="2">
    <source>
        <dbReference type="ARBA" id="ARBA00007370"/>
    </source>
</evidence>
<dbReference type="PIRSF" id="PIRSF000676">
    <property type="entry name" value="Homoser_kin"/>
    <property type="match status" value="1"/>
</dbReference>
<dbReference type="InterPro" id="IPR006203">
    <property type="entry name" value="GHMP_knse_ATP-bd_CS"/>
</dbReference>
<feature type="domain" description="GHMP kinase C-terminal" evidence="14">
    <location>
        <begin position="216"/>
        <end position="280"/>
    </location>
</feature>
<proteinExistence type="inferred from homology"/>
<evidence type="ECO:0000256" key="10">
    <source>
        <dbReference type="ARBA" id="ARBA00022840"/>
    </source>
</evidence>
<dbReference type="InterPro" id="IPR000870">
    <property type="entry name" value="Homoserine_kinase"/>
</dbReference>
<keyword evidence="12" id="KW-0963">Cytoplasm</keyword>
<evidence type="ECO:0000313" key="15">
    <source>
        <dbReference type="EMBL" id="RDU65314.1"/>
    </source>
</evidence>
<dbReference type="PANTHER" id="PTHR20861">
    <property type="entry name" value="HOMOSERINE/4-DIPHOSPHOCYTIDYL-2-C-METHYL-D-ERYTHRITOL KINASE"/>
    <property type="match status" value="1"/>
</dbReference>
<evidence type="ECO:0000256" key="6">
    <source>
        <dbReference type="ARBA" id="ARBA00022679"/>
    </source>
</evidence>
<dbReference type="Pfam" id="PF00288">
    <property type="entry name" value="GHMP_kinases_N"/>
    <property type="match status" value="1"/>
</dbReference>
<dbReference type="AlphaFoldDB" id="A0A3D8IL10"/>
<dbReference type="PANTHER" id="PTHR20861:SF1">
    <property type="entry name" value="HOMOSERINE KINASE"/>
    <property type="match status" value="1"/>
</dbReference>
<gene>
    <name evidence="12" type="primary">thrB</name>
    <name evidence="15" type="ORF">CQA53_06455</name>
</gene>
<keyword evidence="10 12" id="KW-0067">ATP-binding</keyword>
<evidence type="ECO:0000259" key="13">
    <source>
        <dbReference type="Pfam" id="PF00288"/>
    </source>
</evidence>
<comment type="pathway">
    <text evidence="1 12">Amino-acid biosynthesis; L-threonine biosynthesis; L-threonine from L-aspartate: step 4/5.</text>
</comment>
<dbReference type="EC" id="2.7.1.39" evidence="3 12"/>
<dbReference type="Gene3D" id="3.30.70.890">
    <property type="entry name" value="GHMP kinase, C-terminal domain"/>
    <property type="match status" value="1"/>
</dbReference>
<keyword evidence="8 12" id="KW-0547">Nucleotide-binding</keyword>
<evidence type="ECO:0000256" key="4">
    <source>
        <dbReference type="ARBA" id="ARBA00017858"/>
    </source>
</evidence>
<name>A0A3D8IL10_9HELI</name>
<comment type="catalytic activity">
    <reaction evidence="11 12">
        <text>L-homoserine + ATP = O-phospho-L-homoserine + ADP + H(+)</text>
        <dbReference type="Rhea" id="RHEA:13985"/>
        <dbReference type="ChEBI" id="CHEBI:15378"/>
        <dbReference type="ChEBI" id="CHEBI:30616"/>
        <dbReference type="ChEBI" id="CHEBI:57476"/>
        <dbReference type="ChEBI" id="CHEBI:57590"/>
        <dbReference type="ChEBI" id="CHEBI:456216"/>
        <dbReference type="EC" id="2.7.1.39"/>
    </reaction>
</comment>
<feature type="domain" description="GHMP kinase N-terminal" evidence="13">
    <location>
        <begin position="56"/>
        <end position="136"/>
    </location>
</feature>
<dbReference type="HAMAP" id="MF_00384">
    <property type="entry name" value="Homoser_kinase"/>
    <property type="match status" value="1"/>
</dbReference>
<dbReference type="InterPro" id="IPR013750">
    <property type="entry name" value="GHMP_kinase_C_dom"/>
</dbReference>
<dbReference type="PROSITE" id="PS00627">
    <property type="entry name" value="GHMP_KINASES_ATP"/>
    <property type="match status" value="1"/>
</dbReference>
<evidence type="ECO:0000256" key="5">
    <source>
        <dbReference type="ARBA" id="ARBA00022605"/>
    </source>
</evidence>
<dbReference type="Pfam" id="PF08544">
    <property type="entry name" value="GHMP_kinases_C"/>
    <property type="match status" value="1"/>
</dbReference>
<accession>A0A3D8IL10</accession>
<dbReference type="Proteomes" id="UP000256379">
    <property type="component" value="Unassembled WGS sequence"/>
</dbReference>
<comment type="caution">
    <text evidence="15">The sequence shown here is derived from an EMBL/GenBank/DDBJ whole genome shotgun (WGS) entry which is preliminary data.</text>
</comment>
<dbReference type="InterPro" id="IPR014721">
    <property type="entry name" value="Ribsml_uS5_D2-typ_fold_subgr"/>
</dbReference>
<organism evidence="15 16">
    <name type="scientific">Helicobacter didelphidarum</name>
    <dbReference type="NCBI Taxonomy" id="2040648"/>
    <lineage>
        <taxon>Bacteria</taxon>
        <taxon>Pseudomonadati</taxon>
        <taxon>Campylobacterota</taxon>
        <taxon>Epsilonproteobacteria</taxon>
        <taxon>Campylobacterales</taxon>
        <taxon>Helicobacteraceae</taxon>
        <taxon>Helicobacter</taxon>
    </lineage>
</organism>
<dbReference type="RefSeq" id="WP_115543203.1">
    <property type="nucleotide sequence ID" value="NZ_NXLQ01000013.1"/>
</dbReference>